<evidence type="ECO:0000259" key="7">
    <source>
        <dbReference type="SMART" id="SM00849"/>
    </source>
</evidence>
<keyword evidence="4 6" id="KW-1133">Transmembrane helix</keyword>
<organism evidence="8 9">
    <name type="scientific">Neisseria lisongii</name>
    <dbReference type="NCBI Taxonomy" id="2912188"/>
    <lineage>
        <taxon>Bacteria</taxon>
        <taxon>Pseudomonadati</taxon>
        <taxon>Pseudomonadota</taxon>
        <taxon>Betaproteobacteria</taxon>
        <taxon>Neisseriales</taxon>
        <taxon>Neisseriaceae</taxon>
        <taxon>Neisseria</taxon>
    </lineage>
</organism>
<keyword evidence="9" id="KW-1185">Reference proteome</keyword>
<feature type="transmembrane region" description="Helical" evidence="6">
    <location>
        <begin position="43"/>
        <end position="61"/>
    </location>
</feature>
<name>A0ABY7RK35_9NEIS</name>
<feature type="transmembrane region" description="Helical" evidence="6">
    <location>
        <begin position="452"/>
        <end position="474"/>
    </location>
</feature>
<feature type="transmembrane region" description="Helical" evidence="6">
    <location>
        <begin position="309"/>
        <end position="326"/>
    </location>
</feature>
<accession>A0ABY7RK35</accession>
<evidence type="ECO:0000256" key="5">
    <source>
        <dbReference type="ARBA" id="ARBA00023136"/>
    </source>
</evidence>
<dbReference type="Gene3D" id="3.60.15.10">
    <property type="entry name" value="Ribonuclease Z/Hydroxyacylglutathione hydrolase-like"/>
    <property type="match status" value="1"/>
</dbReference>
<dbReference type="Pfam" id="PF03772">
    <property type="entry name" value="Competence"/>
    <property type="match status" value="1"/>
</dbReference>
<feature type="transmembrane region" description="Helical" evidence="6">
    <location>
        <begin position="267"/>
        <end position="288"/>
    </location>
</feature>
<dbReference type="Pfam" id="PF00753">
    <property type="entry name" value="Lactamase_B"/>
    <property type="match status" value="1"/>
</dbReference>
<evidence type="ECO:0000313" key="8">
    <source>
        <dbReference type="EMBL" id="WCL71987.1"/>
    </source>
</evidence>
<dbReference type="InterPro" id="IPR004477">
    <property type="entry name" value="ComEC_N"/>
</dbReference>
<dbReference type="InterPro" id="IPR052159">
    <property type="entry name" value="Competence_DNA_uptake"/>
</dbReference>
<keyword evidence="2" id="KW-1003">Cell membrane</keyword>
<dbReference type="InterPro" id="IPR025405">
    <property type="entry name" value="DUF4131"/>
</dbReference>
<dbReference type="SUPFAM" id="SSF56281">
    <property type="entry name" value="Metallo-hydrolase/oxidoreductase"/>
    <property type="match status" value="1"/>
</dbReference>
<proteinExistence type="predicted"/>
<gene>
    <name evidence="8" type="ORF">PJU73_02400</name>
</gene>
<dbReference type="InterPro" id="IPR004797">
    <property type="entry name" value="Competence_ComEC/Rec2"/>
</dbReference>
<evidence type="ECO:0000313" key="9">
    <source>
        <dbReference type="Proteomes" id="UP001221268"/>
    </source>
</evidence>
<feature type="transmembrane region" description="Helical" evidence="6">
    <location>
        <begin position="232"/>
        <end position="255"/>
    </location>
</feature>
<dbReference type="RefSeq" id="WP_237090843.1">
    <property type="nucleotide sequence ID" value="NZ_CP116766.1"/>
</dbReference>
<protein>
    <submittedName>
        <fullName evidence="8">DNA internalization-related competence protein ComEC/Rec2</fullName>
    </submittedName>
</protein>
<dbReference type="EMBL" id="CP116766">
    <property type="protein sequence ID" value="WCL71987.1"/>
    <property type="molecule type" value="Genomic_DNA"/>
</dbReference>
<comment type="subcellular location">
    <subcellularLocation>
        <location evidence="1">Cell membrane</location>
        <topology evidence="1">Multi-pass membrane protein</topology>
    </subcellularLocation>
</comment>
<evidence type="ECO:0000256" key="6">
    <source>
        <dbReference type="SAM" id="Phobius"/>
    </source>
</evidence>
<dbReference type="InterPro" id="IPR036866">
    <property type="entry name" value="RibonucZ/Hydroxyglut_hydro"/>
</dbReference>
<feature type="transmembrane region" description="Helical" evidence="6">
    <location>
        <begin position="332"/>
        <end position="355"/>
    </location>
</feature>
<sequence length="754" mass="81597">MLMPYLLPCWVLGVAVSFALPFVPHWAVWAVVLFGLAGLALRFRWLIWVLAAVAGMAYGVWRTESALAEQWPLVQREAALTVEVVDLPYADSRKTQFLARAWCDDGRVFQLLLSDYGKRDWPVGSRWRVGAKLRPAVGAVNIRGLNRETWALANGIGGVGTLAKGRQRLAAGSASVWALWRERIRRSWQRSVSPEYGFSDGMALMRMLSIGEQSALRPAVWQAFRPLGMTHLVSISGLHVTMVALMCGGLMKMLLRCSPYLPQRPKRWVLVGGLLGAAAYAALSGFSVPTQRSVLMLAVLAWAWLRGRGATAWSGWWAALAAVLLFDPSAVLGVGTWLSFGLIASLIWVSAGRLGRASGAEKNIYAGFQTALHGQWAATVGSLVLLGSIFASLPLISPLVNALAIPWFSWVLTPLALLGSLLPLAPLQILAAALAEYTLRALMWLADFAPEWAVAVPPVPLLALAAVAAAAALLPRGSGMRLWAWLVLAGFVFYRPPPLEEGRLKMAVLDAGQGLSVLLQTKDHDLLFDTGTAAAAATGIVPSLNALGIRRLDKLILSHHDSDHDGGFPAVRRNRTIADLAAGQPEFYAAAQLCGETSWWWNGVYFEFLRPAGKVSNDDNDQSCVLRAVAGNQAVMITGDLGQKGEAALVAKYGEALYSSVLVLGHHGSSSASSGVFLNAVSPRYAVASSGYANSYRHPTQEVQNRVRAHGIKLLRTDYQGALQFELGGSGEIFQGSMRPYRFYWQKKPFAAVP</sequence>
<dbReference type="Proteomes" id="UP001221268">
    <property type="component" value="Chromosome"/>
</dbReference>
<feature type="transmembrane region" description="Helical" evidence="6">
    <location>
        <begin position="376"/>
        <end position="396"/>
    </location>
</feature>
<dbReference type="InterPro" id="IPR001279">
    <property type="entry name" value="Metallo-B-lactamas"/>
</dbReference>
<dbReference type="SMART" id="SM00849">
    <property type="entry name" value="Lactamase_B"/>
    <property type="match status" value="1"/>
</dbReference>
<keyword evidence="3 6" id="KW-0812">Transmembrane</keyword>
<feature type="transmembrane region" description="Helical" evidence="6">
    <location>
        <begin position="408"/>
        <end position="431"/>
    </location>
</feature>
<dbReference type="PANTHER" id="PTHR30619">
    <property type="entry name" value="DNA INTERNALIZATION/COMPETENCE PROTEIN COMEC/REC2"/>
    <property type="match status" value="1"/>
</dbReference>
<dbReference type="CDD" id="cd07731">
    <property type="entry name" value="ComA-like_MBL-fold"/>
    <property type="match status" value="1"/>
</dbReference>
<dbReference type="NCBIfam" id="TIGR00360">
    <property type="entry name" value="ComEC_N-term"/>
    <property type="match status" value="1"/>
</dbReference>
<dbReference type="NCBIfam" id="TIGR00361">
    <property type="entry name" value="ComEC_Rec2"/>
    <property type="match status" value="1"/>
</dbReference>
<dbReference type="PANTHER" id="PTHR30619:SF1">
    <property type="entry name" value="RECOMBINATION PROTEIN 2"/>
    <property type="match status" value="1"/>
</dbReference>
<dbReference type="InterPro" id="IPR035681">
    <property type="entry name" value="ComA-like_MBL"/>
</dbReference>
<keyword evidence="5 6" id="KW-0472">Membrane</keyword>
<evidence type="ECO:0000256" key="2">
    <source>
        <dbReference type="ARBA" id="ARBA00022475"/>
    </source>
</evidence>
<evidence type="ECO:0000256" key="1">
    <source>
        <dbReference type="ARBA" id="ARBA00004651"/>
    </source>
</evidence>
<reference evidence="8 9" key="1">
    <citation type="submission" date="2023-01" db="EMBL/GenBank/DDBJ databases">
        <authorList>
            <person name="Yang C."/>
        </authorList>
    </citation>
    <scope>NUCLEOTIDE SEQUENCE [LARGE SCALE GENOMIC DNA]</scope>
    <source>
        <strain evidence="8 9">ZJ106</strain>
    </source>
</reference>
<evidence type="ECO:0000256" key="3">
    <source>
        <dbReference type="ARBA" id="ARBA00022692"/>
    </source>
</evidence>
<evidence type="ECO:0000256" key="4">
    <source>
        <dbReference type="ARBA" id="ARBA00022989"/>
    </source>
</evidence>
<feature type="domain" description="Metallo-beta-lactamase" evidence="7">
    <location>
        <begin position="513"/>
        <end position="692"/>
    </location>
</feature>
<dbReference type="Pfam" id="PF13567">
    <property type="entry name" value="DUF4131"/>
    <property type="match status" value="1"/>
</dbReference>